<comment type="function">
    <text evidence="16">Catalyzes the phosphorylation of pantothenate (Pan), the first step in CoA biosynthesis.</text>
</comment>
<dbReference type="InterPro" id="IPR004619">
    <property type="entry name" value="Type_III_PanK"/>
</dbReference>
<evidence type="ECO:0000256" key="8">
    <source>
        <dbReference type="ARBA" id="ARBA00022679"/>
    </source>
</evidence>
<feature type="binding site" evidence="16">
    <location>
        <begin position="6"/>
        <end position="13"/>
    </location>
    <ligand>
        <name>ATP</name>
        <dbReference type="ChEBI" id="CHEBI:30616"/>
    </ligand>
</feature>
<dbReference type="CDD" id="cd24015">
    <property type="entry name" value="ASKHA_NBD_PanK-III"/>
    <property type="match status" value="1"/>
</dbReference>
<dbReference type="SUPFAM" id="SSF53067">
    <property type="entry name" value="Actin-like ATPase domain"/>
    <property type="match status" value="2"/>
</dbReference>
<reference evidence="17 18" key="1">
    <citation type="submission" date="2018-11" db="EMBL/GenBank/DDBJ databases">
        <title>Flavobacterium sp. nov., YIM 102701-2 draft genome.</title>
        <authorList>
            <person name="Li G."/>
            <person name="Jiang Y."/>
        </authorList>
    </citation>
    <scope>NUCLEOTIDE SEQUENCE [LARGE SCALE GENOMIC DNA]</scope>
    <source>
        <strain evidence="17 18">YIM 102701-2</strain>
    </source>
</reference>
<name>A0A3P3W2D6_9FLAO</name>
<keyword evidence="18" id="KW-1185">Reference proteome</keyword>
<keyword evidence="16" id="KW-0479">Metal-binding</keyword>
<comment type="caution">
    <text evidence="17">The sequence shown here is derived from an EMBL/GenBank/DDBJ whole genome shotgun (WGS) entry which is preliminary data.</text>
</comment>
<keyword evidence="11 16" id="KW-0067">ATP-binding</keyword>
<keyword evidence="8 16" id="KW-0808">Transferase</keyword>
<dbReference type="GO" id="GO:0005737">
    <property type="term" value="C:cytoplasm"/>
    <property type="evidence" value="ECO:0007669"/>
    <property type="project" value="UniProtKB-SubCell"/>
</dbReference>
<proteinExistence type="inferred from homology"/>
<evidence type="ECO:0000256" key="10">
    <source>
        <dbReference type="ARBA" id="ARBA00022777"/>
    </source>
</evidence>
<dbReference type="NCBIfam" id="TIGR00671">
    <property type="entry name" value="baf"/>
    <property type="match status" value="1"/>
</dbReference>
<evidence type="ECO:0000256" key="5">
    <source>
        <dbReference type="ARBA" id="ARBA00011738"/>
    </source>
</evidence>
<dbReference type="OrthoDB" id="9804707at2"/>
<dbReference type="RefSeq" id="WP_125019998.1">
    <property type="nucleotide sequence ID" value="NZ_RQVQ01000044.1"/>
</dbReference>
<evidence type="ECO:0000256" key="15">
    <source>
        <dbReference type="ARBA" id="ARBA00040883"/>
    </source>
</evidence>
<dbReference type="Pfam" id="PF03309">
    <property type="entry name" value="Pan_kinase"/>
    <property type="match status" value="1"/>
</dbReference>
<evidence type="ECO:0000256" key="14">
    <source>
        <dbReference type="ARBA" id="ARBA00038036"/>
    </source>
</evidence>
<sequence length="245" mass="27634">MNLAIDIGNTRTKVAVYENNIISDIEIFEQINFRKKIQNLISNCVQKPNIILTSVKNFNQEDEKWLTENSNLTIINSKTPLPFINKYGTPETLGIDRRVLATGATLKYPKQNRLIIDAGTCITYDFVNANDEYLGGAISPGINLKYKSLNDYTDKLPLLSLNENHPIIGNSTNDSIHSGVINATLLEIDGFINSYINDFQNLTIILTGGDAEFLAKRLKNTIFANPNFLLESLIMLYQYKIEHDK</sequence>
<dbReference type="PANTHER" id="PTHR34265:SF1">
    <property type="entry name" value="TYPE III PANTOTHENATE KINASE"/>
    <property type="match status" value="1"/>
</dbReference>
<dbReference type="AlphaFoldDB" id="A0A3P3W2D6"/>
<dbReference type="NCBIfam" id="NF009853">
    <property type="entry name" value="PRK13320.1-5"/>
    <property type="match status" value="1"/>
</dbReference>
<comment type="cofactor">
    <cofactor evidence="2">
        <name>K(+)</name>
        <dbReference type="ChEBI" id="CHEBI:29103"/>
    </cofactor>
</comment>
<evidence type="ECO:0000256" key="3">
    <source>
        <dbReference type="ARBA" id="ARBA00004496"/>
    </source>
</evidence>
<dbReference type="GO" id="GO:0046872">
    <property type="term" value="F:metal ion binding"/>
    <property type="evidence" value="ECO:0007669"/>
    <property type="project" value="UniProtKB-KW"/>
</dbReference>
<dbReference type="GO" id="GO:0004594">
    <property type="term" value="F:pantothenate kinase activity"/>
    <property type="evidence" value="ECO:0007669"/>
    <property type="project" value="UniProtKB-UniRule"/>
</dbReference>
<evidence type="ECO:0000256" key="7">
    <source>
        <dbReference type="ARBA" id="ARBA00022490"/>
    </source>
</evidence>
<dbReference type="PANTHER" id="PTHR34265">
    <property type="entry name" value="TYPE III PANTOTHENATE KINASE"/>
    <property type="match status" value="1"/>
</dbReference>
<dbReference type="EC" id="2.7.1.33" evidence="6 16"/>
<evidence type="ECO:0000256" key="2">
    <source>
        <dbReference type="ARBA" id="ARBA00001958"/>
    </source>
</evidence>
<dbReference type="Gene3D" id="3.30.420.40">
    <property type="match status" value="2"/>
</dbReference>
<evidence type="ECO:0000256" key="11">
    <source>
        <dbReference type="ARBA" id="ARBA00022840"/>
    </source>
</evidence>
<comment type="similarity">
    <text evidence="14 16">Belongs to the type III pantothenate kinase family.</text>
</comment>
<evidence type="ECO:0000313" key="18">
    <source>
        <dbReference type="Proteomes" id="UP000275719"/>
    </source>
</evidence>
<dbReference type="EMBL" id="RQVQ01000044">
    <property type="protein sequence ID" value="RRJ88066.1"/>
    <property type="molecule type" value="Genomic_DNA"/>
</dbReference>
<dbReference type="UniPathway" id="UPA00241">
    <property type="reaction ID" value="UER00352"/>
</dbReference>
<feature type="binding site" evidence="16">
    <location>
        <position position="87"/>
    </location>
    <ligand>
        <name>substrate</name>
    </ligand>
</feature>
<comment type="pathway">
    <text evidence="4 16">Cofactor biosynthesis; coenzyme A biosynthesis; CoA from (R)-pantothenate: step 1/5.</text>
</comment>
<keyword evidence="13 16" id="KW-0173">Coenzyme A biosynthesis</keyword>
<feature type="binding site" evidence="16">
    <location>
        <position position="172"/>
    </location>
    <ligand>
        <name>substrate</name>
    </ligand>
</feature>
<evidence type="ECO:0000256" key="16">
    <source>
        <dbReference type="HAMAP-Rule" id="MF_01274"/>
    </source>
</evidence>
<evidence type="ECO:0000256" key="4">
    <source>
        <dbReference type="ARBA" id="ARBA00005225"/>
    </source>
</evidence>
<dbReference type="HAMAP" id="MF_01274">
    <property type="entry name" value="Pantothen_kinase_3"/>
    <property type="match status" value="1"/>
</dbReference>
<accession>A0A3P3W2D6</accession>
<dbReference type="GO" id="GO:0005524">
    <property type="term" value="F:ATP binding"/>
    <property type="evidence" value="ECO:0007669"/>
    <property type="project" value="UniProtKB-UniRule"/>
</dbReference>
<keyword evidence="10 16" id="KW-0418">Kinase</keyword>
<dbReference type="Proteomes" id="UP000275719">
    <property type="component" value="Unassembled WGS sequence"/>
</dbReference>
<evidence type="ECO:0000256" key="13">
    <source>
        <dbReference type="ARBA" id="ARBA00022993"/>
    </source>
</evidence>
<feature type="binding site" evidence="16">
    <location>
        <position position="117"/>
    </location>
    <ligand>
        <name>K(+)</name>
        <dbReference type="ChEBI" id="CHEBI:29103"/>
    </ligand>
</feature>
<keyword evidence="7 16" id="KW-0963">Cytoplasm</keyword>
<evidence type="ECO:0000256" key="12">
    <source>
        <dbReference type="ARBA" id="ARBA00022958"/>
    </source>
</evidence>
<evidence type="ECO:0000256" key="1">
    <source>
        <dbReference type="ARBA" id="ARBA00001206"/>
    </source>
</evidence>
<protein>
    <recommendedName>
        <fullName evidence="15 16">Type III pantothenate kinase</fullName>
        <ecNumber evidence="6 16">2.7.1.33</ecNumber>
    </recommendedName>
    <alternativeName>
        <fullName evidence="16">PanK-III</fullName>
    </alternativeName>
    <alternativeName>
        <fullName evidence="16">Pantothenic acid kinase</fullName>
    </alternativeName>
</protein>
<evidence type="ECO:0000256" key="6">
    <source>
        <dbReference type="ARBA" id="ARBA00012102"/>
    </source>
</evidence>
<feature type="binding site" evidence="16">
    <location>
        <position position="120"/>
    </location>
    <ligand>
        <name>ATP</name>
        <dbReference type="ChEBI" id="CHEBI:30616"/>
    </ligand>
</feature>
<keyword evidence="9 16" id="KW-0547">Nucleotide-binding</keyword>
<organism evidence="17 18">
    <name type="scientific">Paenimyroides tangerinum</name>
    <dbReference type="NCBI Taxonomy" id="2488728"/>
    <lineage>
        <taxon>Bacteria</taxon>
        <taxon>Pseudomonadati</taxon>
        <taxon>Bacteroidota</taxon>
        <taxon>Flavobacteriia</taxon>
        <taxon>Flavobacteriales</taxon>
        <taxon>Flavobacteriaceae</taxon>
        <taxon>Paenimyroides</taxon>
    </lineage>
</organism>
<dbReference type="GO" id="GO:0015937">
    <property type="term" value="P:coenzyme A biosynthetic process"/>
    <property type="evidence" value="ECO:0007669"/>
    <property type="project" value="UniProtKB-UniRule"/>
</dbReference>
<comment type="cofactor">
    <cofactor evidence="16">
        <name>NH4(+)</name>
        <dbReference type="ChEBI" id="CHEBI:28938"/>
    </cofactor>
    <cofactor evidence="16">
        <name>K(+)</name>
        <dbReference type="ChEBI" id="CHEBI:29103"/>
    </cofactor>
    <text evidence="16">A monovalent cation. Ammonium or potassium.</text>
</comment>
<gene>
    <name evidence="16" type="primary">coaX</name>
    <name evidence="17" type="ORF">EG240_14105</name>
</gene>
<feature type="binding site" evidence="16">
    <location>
        <begin position="94"/>
        <end position="97"/>
    </location>
    <ligand>
        <name>substrate</name>
    </ligand>
</feature>
<evidence type="ECO:0000313" key="17">
    <source>
        <dbReference type="EMBL" id="RRJ88066.1"/>
    </source>
</evidence>
<dbReference type="InterPro" id="IPR043129">
    <property type="entry name" value="ATPase_NBD"/>
</dbReference>
<evidence type="ECO:0000256" key="9">
    <source>
        <dbReference type="ARBA" id="ARBA00022741"/>
    </source>
</evidence>
<feature type="active site" description="Proton acceptor" evidence="16">
    <location>
        <position position="96"/>
    </location>
</feature>
<comment type="catalytic activity">
    <reaction evidence="1 16">
        <text>(R)-pantothenate + ATP = (R)-4'-phosphopantothenate + ADP + H(+)</text>
        <dbReference type="Rhea" id="RHEA:16373"/>
        <dbReference type="ChEBI" id="CHEBI:10986"/>
        <dbReference type="ChEBI" id="CHEBI:15378"/>
        <dbReference type="ChEBI" id="CHEBI:29032"/>
        <dbReference type="ChEBI" id="CHEBI:30616"/>
        <dbReference type="ChEBI" id="CHEBI:456216"/>
        <dbReference type="EC" id="2.7.1.33"/>
    </reaction>
</comment>
<comment type="subunit">
    <text evidence="5 16">Homodimer.</text>
</comment>
<comment type="subcellular location">
    <subcellularLocation>
        <location evidence="3 16">Cytoplasm</location>
    </subcellularLocation>
</comment>
<keyword evidence="12 16" id="KW-0630">Potassium</keyword>